<dbReference type="InterPro" id="IPR001611">
    <property type="entry name" value="Leu-rich_rpt"/>
</dbReference>
<keyword evidence="7" id="KW-0325">Glycoprotein</keyword>
<protein>
    <submittedName>
        <fullName evidence="9">PREDICTED: receptor</fullName>
    </submittedName>
</protein>
<accession>A0A5E4GC48</accession>
<keyword evidence="6 9" id="KW-0675">Receptor</keyword>
<reference evidence="10" key="1">
    <citation type="journal article" date="2020" name="Plant J.">
        <title>Transposons played a major role in the diversification between the closely related almond and peach genomes: results from the almond genome sequence.</title>
        <authorList>
            <person name="Alioto T."/>
            <person name="Alexiou K.G."/>
            <person name="Bardil A."/>
            <person name="Barteri F."/>
            <person name="Castanera R."/>
            <person name="Cruz F."/>
            <person name="Dhingra A."/>
            <person name="Duval H."/>
            <person name="Fernandez I Marti A."/>
            <person name="Frias L."/>
            <person name="Galan B."/>
            <person name="Garcia J.L."/>
            <person name="Howad W."/>
            <person name="Gomez-Garrido J."/>
            <person name="Gut M."/>
            <person name="Julca I."/>
            <person name="Morata J."/>
            <person name="Puigdomenech P."/>
            <person name="Ribeca P."/>
            <person name="Rubio Cabetas M.J."/>
            <person name="Vlasova A."/>
            <person name="Wirthensohn M."/>
            <person name="Garcia-Mas J."/>
            <person name="Gabaldon T."/>
            <person name="Casacuberta J.M."/>
            <person name="Arus P."/>
        </authorList>
    </citation>
    <scope>NUCLEOTIDE SEQUENCE [LARGE SCALE GENOMIC DNA]</scope>
    <source>
        <strain evidence="10">cv. Texas</strain>
    </source>
</reference>
<evidence type="ECO:0000256" key="3">
    <source>
        <dbReference type="ARBA" id="ARBA00022729"/>
    </source>
</evidence>
<dbReference type="PANTHER" id="PTHR48061">
    <property type="entry name" value="LEUCINE-RICH REPEAT RECEPTOR PROTEIN KINASE EMS1-LIKE-RELATED"/>
    <property type="match status" value="1"/>
</dbReference>
<evidence type="ECO:0000256" key="7">
    <source>
        <dbReference type="ARBA" id="ARBA00023180"/>
    </source>
</evidence>
<dbReference type="GO" id="GO:0016020">
    <property type="term" value="C:membrane"/>
    <property type="evidence" value="ECO:0007669"/>
    <property type="project" value="UniProtKB-SubCell"/>
</dbReference>
<feature type="transmembrane region" description="Helical" evidence="8">
    <location>
        <begin position="222"/>
        <end position="243"/>
    </location>
</feature>
<dbReference type="OMA" id="GMECLNT"/>
<evidence type="ECO:0000256" key="5">
    <source>
        <dbReference type="ARBA" id="ARBA00023136"/>
    </source>
</evidence>
<dbReference type="Pfam" id="PF00560">
    <property type="entry name" value="LRR_1"/>
    <property type="match status" value="1"/>
</dbReference>
<dbReference type="InterPro" id="IPR046956">
    <property type="entry name" value="RLP23-like"/>
</dbReference>
<evidence type="ECO:0000256" key="8">
    <source>
        <dbReference type="SAM" id="Phobius"/>
    </source>
</evidence>
<dbReference type="Gramene" id="VVA37266">
    <property type="protein sequence ID" value="VVA37266"/>
    <property type="gene ID" value="Prudul26B014839"/>
</dbReference>
<dbReference type="Proteomes" id="UP000327085">
    <property type="component" value="Chromosome 8"/>
</dbReference>
<evidence type="ECO:0000256" key="4">
    <source>
        <dbReference type="ARBA" id="ARBA00022989"/>
    </source>
</evidence>
<evidence type="ECO:0000256" key="1">
    <source>
        <dbReference type="ARBA" id="ARBA00004479"/>
    </source>
</evidence>
<sequence>MKSPNIRILDMSNNSLSGMIPHCWAIRNISVLYLARNNLTGTISNFEVSKDSSLEILEIGRNQLGGQVPKSLAKCTTLEVLNMGNNNIIDSFPCLLKSISTMRVLVLRSNNFYGGGMECLNTNGTWPGLQIIDLAHNNFRGEIQGILWRTWQKMMNLSNNELVGRIPTSTQFSTFPEASFTGNKGLWGPPLIVDNKEGLSPPPTVNRRPPNSGHYYEVNWDLVSVELGFTFGFGVAIGSLVLCKRWSKWYYRAVYSILLKILPQLEERIGIHRRHVHINQR</sequence>
<name>A0A5E4GC48_PRUDU</name>
<gene>
    <name evidence="9" type="ORF">ALMOND_2B014839</name>
</gene>
<keyword evidence="2 8" id="KW-0812">Transmembrane</keyword>
<keyword evidence="5 8" id="KW-0472">Membrane</keyword>
<keyword evidence="3" id="KW-0732">Signal</keyword>
<evidence type="ECO:0000256" key="6">
    <source>
        <dbReference type="ARBA" id="ARBA00023170"/>
    </source>
</evidence>
<evidence type="ECO:0000313" key="10">
    <source>
        <dbReference type="Proteomes" id="UP000327085"/>
    </source>
</evidence>
<keyword evidence="4 8" id="KW-1133">Transmembrane helix</keyword>
<comment type="subcellular location">
    <subcellularLocation>
        <location evidence="1">Membrane</location>
        <topology evidence="1">Single-pass type I membrane protein</topology>
    </subcellularLocation>
</comment>
<dbReference type="PANTHER" id="PTHR48061:SF2">
    <property type="entry name" value="RECEPTOR LIKE PROTEIN 30-LIKE"/>
    <property type="match status" value="1"/>
</dbReference>
<evidence type="ECO:0000313" key="9">
    <source>
        <dbReference type="EMBL" id="VVA37266.1"/>
    </source>
</evidence>
<organism evidence="9 10">
    <name type="scientific">Prunus dulcis</name>
    <name type="common">Almond</name>
    <name type="synonym">Amygdalus dulcis</name>
    <dbReference type="NCBI Taxonomy" id="3755"/>
    <lineage>
        <taxon>Eukaryota</taxon>
        <taxon>Viridiplantae</taxon>
        <taxon>Streptophyta</taxon>
        <taxon>Embryophyta</taxon>
        <taxon>Tracheophyta</taxon>
        <taxon>Spermatophyta</taxon>
        <taxon>Magnoliopsida</taxon>
        <taxon>eudicotyledons</taxon>
        <taxon>Gunneridae</taxon>
        <taxon>Pentapetalae</taxon>
        <taxon>rosids</taxon>
        <taxon>fabids</taxon>
        <taxon>Rosales</taxon>
        <taxon>Rosaceae</taxon>
        <taxon>Amygdaloideae</taxon>
        <taxon>Amygdaleae</taxon>
        <taxon>Prunus</taxon>
    </lineage>
</organism>
<evidence type="ECO:0000256" key="2">
    <source>
        <dbReference type="ARBA" id="ARBA00022692"/>
    </source>
</evidence>
<dbReference type="InParanoid" id="A0A5E4GC48"/>
<dbReference type="Gene3D" id="3.80.10.10">
    <property type="entry name" value="Ribonuclease Inhibitor"/>
    <property type="match status" value="1"/>
</dbReference>
<dbReference type="Pfam" id="PF13516">
    <property type="entry name" value="LRR_6"/>
    <property type="match status" value="1"/>
</dbReference>
<proteinExistence type="predicted"/>
<dbReference type="SUPFAM" id="SSF52058">
    <property type="entry name" value="L domain-like"/>
    <property type="match status" value="1"/>
</dbReference>
<dbReference type="AlphaFoldDB" id="A0A5E4GC48"/>
<dbReference type="EMBL" id="CABIKO010000520">
    <property type="protein sequence ID" value="VVA37266.1"/>
    <property type="molecule type" value="Genomic_DNA"/>
</dbReference>
<dbReference type="InterPro" id="IPR032675">
    <property type="entry name" value="LRR_dom_sf"/>
</dbReference>